<evidence type="ECO:0000259" key="3">
    <source>
        <dbReference type="Pfam" id="PF23544"/>
    </source>
</evidence>
<evidence type="ECO:0000313" key="4">
    <source>
        <dbReference type="EMBL" id="KAF2094597.1"/>
    </source>
</evidence>
<evidence type="ECO:0000256" key="1">
    <source>
        <dbReference type="SAM" id="MobiDB-lite"/>
    </source>
</evidence>
<protein>
    <submittedName>
        <fullName evidence="4">DUF1446-domain-containing protein</fullName>
    </submittedName>
</protein>
<reference evidence="4" key="1">
    <citation type="journal article" date="2020" name="Stud. Mycol.">
        <title>101 Dothideomycetes genomes: a test case for predicting lifestyles and emergence of pathogens.</title>
        <authorList>
            <person name="Haridas S."/>
            <person name="Albert R."/>
            <person name="Binder M."/>
            <person name="Bloem J."/>
            <person name="Labutti K."/>
            <person name="Salamov A."/>
            <person name="Andreopoulos B."/>
            <person name="Baker S."/>
            <person name="Barry K."/>
            <person name="Bills G."/>
            <person name="Bluhm B."/>
            <person name="Cannon C."/>
            <person name="Castanera R."/>
            <person name="Culley D."/>
            <person name="Daum C."/>
            <person name="Ezra D."/>
            <person name="Gonzalez J."/>
            <person name="Henrissat B."/>
            <person name="Kuo A."/>
            <person name="Liang C."/>
            <person name="Lipzen A."/>
            <person name="Lutzoni F."/>
            <person name="Magnuson J."/>
            <person name="Mondo S."/>
            <person name="Nolan M."/>
            <person name="Ohm R."/>
            <person name="Pangilinan J."/>
            <person name="Park H.-J."/>
            <person name="Ramirez L."/>
            <person name="Alfaro M."/>
            <person name="Sun H."/>
            <person name="Tritt A."/>
            <person name="Yoshinaga Y."/>
            <person name="Zwiers L.-H."/>
            <person name="Turgeon B."/>
            <person name="Goodwin S."/>
            <person name="Spatafora J."/>
            <person name="Crous P."/>
            <person name="Grigoriev I."/>
        </authorList>
    </citation>
    <scope>NUCLEOTIDE SEQUENCE</scope>
    <source>
        <strain evidence="4">CBS 133067</strain>
    </source>
</reference>
<organism evidence="4 5">
    <name type="scientific">Rhizodiscina lignyota</name>
    <dbReference type="NCBI Taxonomy" id="1504668"/>
    <lineage>
        <taxon>Eukaryota</taxon>
        <taxon>Fungi</taxon>
        <taxon>Dikarya</taxon>
        <taxon>Ascomycota</taxon>
        <taxon>Pezizomycotina</taxon>
        <taxon>Dothideomycetes</taxon>
        <taxon>Pleosporomycetidae</taxon>
        <taxon>Aulographales</taxon>
        <taxon>Rhizodiscinaceae</taxon>
        <taxon>Rhizodiscina</taxon>
    </lineage>
</organism>
<dbReference type="InterPro" id="IPR010839">
    <property type="entry name" value="AtuA_N"/>
</dbReference>
<sequence length="614" mass="67763">MAAKRPIRIAGCSGAATDRRLAMAQLAANAPNDPIDVIIGDWMSEFNMTARAGSITDSPDVPAYEPTFLEALAPAIENIAKYKIRLAVNAGASDTKRLAEAVREMAKKKGLKLSVAWVSGDECFPAVQKAVKEGRTKFENICTGEVLSDWTFEPIYAQAYLGGLGIVEAFKRGADIVVCGRVSDASPVIASAVWWHGWGRHELDKLANAFVGGHLIECSSYVTGGNYTGFKDLESKGWDDMAYPIAEIDGSGQVVITKQKGKCGEVSVGTCTSQLLYEIQGPWYFNSDVTANLDGLWFEQLGADRVALRGVTGSPPPPTTKIGITAKGGYQAEMNWFLTGLDIDAKARMIEAQMRKMLAPHIHKFTMLEFTQNGSVPDNPTNQNKATVNFRVFAQAKEQKDLSPSKFLRPCVDPIMEGYPGATCHLDLRLGFPKPIFEYWVTLLPQSDIQHQVHLESGEAIDIPPPALDSTRTYPKQQPSQDVTARSVDMSRFGRTVRGPLGWIVHGRSGDKGSNCNVGFWVRHKDEWDWLRGLLSTETMKYLLAEEYNGKKIVRAPDRFELPNAYGVHFLLHDHLDRGASCSSRYDCLGKQVAEFCRARYVDLPVKFLSRGML</sequence>
<comment type="caution">
    <text evidence="4">The sequence shown here is derived from an EMBL/GenBank/DDBJ whole genome shotgun (WGS) entry which is preliminary data.</text>
</comment>
<dbReference type="Proteomes" id="UP000799772">
    <property type="component" value="Unassembled WGS sequence"/>
</dbReference>
<dbReference type="PANTHER" id="PTHR47585:SF2">
    <property type="entry name" value="DUF1446 DOMAIN PROTEIN (AFU_ORTHOLOGUE AFUA_6G11420)"/>
    <property type="match status" value="1"/>
</dbReference>
<name>A0A9P4I7J9_9PEZI</name>
<evidence type="ECO:0000259" key="2">
    <source>
        <dbReference type="Pfam" id="PF07287"/>
    </source>
</evidence>
<dbReference type="AlphaFoldDB" id="A0A9P4I7J9"/>
<feature type="domain" description="Acyclic terpene utilisation N-terminal" evidence="2">
    <location>
        <begin position="7"/>
        <end position="455"/>
    </location>
</feature>
<evidence type="ECO:0000313" key="5">
    <source>
        <dbReference type="Proteomes" id="UP000799772"/>
    </source>
</evidence>
<dbReference type="EMBL" id="ML978134">
    <property type="protein sequence ID" value="KAF2094597.1"/>
    <property type="molecule type" value="Genomic_DNA"/>
</dbReference>
<feature type="domain" description="AtuA-like ferredoxin-fold" evidence="3">
    <location>
        <begin position="501"/>
        <end position="595"/>
    </location>
</feature>
<accession>A0A9P4I7J9</accession>
<dbReference type="InterPro" id="IPR056362">
    <property type="entry name" value="AtuA-like_ferredoxin_dom"/>
</dbReference>
<dbReference type="Pfam" id="PF23544">
    <property type="entry name" value="AtuA_ferredoxin"/>
    <property type="match status" value="1"/>
</dbReference>
<dbReference type="PANTHER" id="PTHR47585">
    <property type="match status" value="1"/>
</dbReference>
<gene>
    <name evidence="4" type="ORF">NA57DRAFT_46304</name>
</gene>
<dbReference type="Pfam" id="PF07287">
    <property type="entry name" value="AtuA"/>
    <property type="match status" value="1"/>
</dbReference>
<dbReference type="OrthoDB" id="10265871at2759"/>
<keyword evidence="5" id="KW-1185">Reference proteome</keyword>
<feature type="compositionally biased region" description="Polar residues" evidence="1">
    <location>
        <begin position="470"/>
        <end position="484"/>
    </location>
</feature>
<feature type="region of interest" description="Disordered" evidence="1">
    <location>
        <begin position="460"/>
        <end position="486"/>
    </location>
</feature>
<proteinExistence type="predicted"/>